<sequence length="142" mass="16396">MGEKELIITTPMPEEYIEGDEETLEASFQSLEVEGIARLERGHKHRSRRPSRRRTVDRQRKAEIRGPTKDLESVNLGGEIEGREVRIGKQIPPDLRAKLIELLKEYTDIFAWSYQDMPGLDRKIVEHKVPLLPGSTPIRQQL</sequence>
<dbReference type="Proteomes" id="UP000257109">
    <property type="component" value="Unassembled WGS sequence"/>
</dbReference>
<proteinExistence type="predicted"/>
<dbReference type="OrthoDB" id="1743187at2759"/>
<feature type="non-terminal residue" evidence="2">
    <location>
        <position position="1"/>
    </location>
</feature>
<evidence type="ECO:0000313" key="2">
    <source>
        <dbReference type="EMBL" id="RDY06249.1"/>
    </source>
</evidence>
<gene>
    <name evidence="2" type="ORF">CR513_09796</name>
</gene>
<evidence type="ECO:0000256" key="1">
    <source>
        <dbReference type="SAM" id="MobiDB-lite"/>
    </source>
</evidence>
<keyword evidence="3" id="KW-1185">Reference proteome</keyword>
<organism evidence="2 3">
    <name type="scientific">Mucuna pruriens</name>
    <name type="common">Velvet bean</name>
    <name type="synonym">Dolichos pruriens</name>
    <dbReference type="NCBI Taxonomy" id="157652"/>
    <lineage>
        <taxon>Eukaryota</taxon>
        <taxon>Viridiplantae</taxon>
        <taxon>Streptophyta</taxon>
        <taxon>Embryophyta</taxon>
        <taxon>Tracheophyta</taxon>
        <taxon>Spermatophyta</taxon>
        <taxon>Magnoliopsida</taxon>
        <taxon>eudicotyledons</taxon>
        <taxon>Gunneridae</taxon>
        <taxon>Pentapetalae</taxon>
        <taxon>rosids</taxon>
        <taxon>fabids</taxon>
        <taxon>Fabales</taxon>
        <taxon>Fabaceae</taxon>
        <taxon>Papilionoideae</taxon>
        <taxon>50 kb inversion clade</taxon>
        <taxon>NPAAA clade</taxon>
        <taxon>indigoferoid/millettioid clade</taxon>
        <taxon>Phaseoleae</taxon>
        <taxon>Mucuna</taxon>
    </lineage>
</organism>
<feature type="compositionally biased region" description="Basic residues" evidence="1">
    <location>
        <begin position="41"/>
        <end position="53"/>
    </location>
</feature>
<dbReference type="AlphaFoldDB" id="A0A371HTX8"/>
<feature type="region of interest" description="Disordered" evidence="1">
    <location>
        <begin position="39"/>
        <end position="68"/>
    </location>
</feature>
<evidence type="ECO:0000313" key="3">
    <source>
        <dbReference type="Proteomes" id="UP000257109"/>
    </source>
</evidence>
<reference evidence="2" key="1">
    <citation type="submission" date="2018-05" db="EMBL/GenBank/DDBJ databases">
        <title>Draft genome of Mucuna pruriens seed.</title>
        <authorList>
            <person name="Nnadi N.E."/>
            <person name="Vos R."/>
            <person name="Hasami M.H."/>
            <person name="Devisetty U.K."/>
            <person name="Aguiy J.C."/>
        </authorList>
    </citation>
    <scope>NUCLEOTIDE SEQUENCE [LARGE SCALE GENOMIC DNA]</scope>
    <source>
        <strain evidence="2">JCA_2017</strain>
    </source>
</reference>
<protein>
    <submittedName>
        <fullName evidence="2">Uncharacterized protein</fullName>
    </submittedName>
</protein>
<feature type="compositionally biased region" description="Basic and acidic residues" evidence="1">
    <location>
        <begin position="54"/>
        <end position="68"/>
    </location>
</feature>
<comment type="caution">
    <text evidence="2">The sequence shown here is derived from an EMBL/GenBank/DDBJ whole genome shotgun (WGS) entry which is preliminary data.</text>
</comment>
<name>A0A371HTX8_MUCPR</name>
<dbReference type="EMBL" id="QJKJ01001718">
    <property type="protein sequence ID" value="RDY06249.1"/>
    <property type="molecule type" value="Genomic_DNA"/>
</dbReference>
<accession>A0A371HTX8</accession>